<feature type="non-terminal residue" evidence="1">
    <location>
        <position position="47"/>
    </location>
</feature>
<accession>A0A9N9JKM2</accession>
<reference evidence="1" key="1">
    <citation type="submission" date="2021-06" db="EMBL/GenBank/DDBJ databases">
        <authorList>
            <person name="Kallberg Y."/>
            <person name="Tangrot J."/>
            <person name="Rosling A."/>
        </authorList>
    </citation>
    <scope>NUCLEOTIDE SEQUENCE</scope>
    <source>
        <strain evidence="1">MA453B</strain>
    </source>
</reference>
<keyword evidence="2" id="KW-1185">Reference proteome</keyword>
<dbReference type="AlphaFoldDB" id="A0A9N9JKM2"/>
<organism evidence="1 2">
    <name type="scientific">Dentiscutata erythropus</name>
    <dbReference type="NCBI Taxonomy" id="1348616"/>
    <lineage>
        <taxon>Eukaryota</taxon>
        <taxon>Fungi</taxon>
        <taxon>Fungi incertae sedis</taxon>
        <taxon>Mucoromycota</taxon>
        <taxon>Glomeromycotina</taxon>
        <taxon>Glomeromycetes</taxon>
        <taxon>Diversisporales</taxon>
        <taxon>Gigasporaceae</taxon>
        <taxon>Dentiscutata</taxon>
    </lineage>
</organism>
<comment type="caution">
    <text evidence="1">The sequence shown here is derived from an EMBL/GenBank/DDBJ whole genome shotgun (WGS) entry which is preliminary data.</text>
</comment>
<protein>
    <submittedName>
        <fullName evidence="1">8384_t:CDS:1</fullName>
    </submittedName>
</protein>
<dbReference type="EMBL" id="CAJVPY010023642">
    <property type="protein sequence ID" value="CAG8785376.1"/>
    <property type="molecule type" value="Genomic_DNA"/>
</dbReference>
<sequence>TTLVFGGLLVKDFGKGLKKFFVKSSAKPTSLGEEEANIETKRISIDD</sequence>
<evidence type="ECO:0000313" key="2">
    <source>
        <dbReference type="Proteomes" id="UP000789405"/>
    </source>
</evidence>
<proteinExistence type="predicted"/>
<name>A0A9N9JKM2_9GLOM</name>
<gene>
    <name evidence="1" type="ORF">DERYTH_LOCUS20288</name>
</gene>
<evidence type="ECO:0000313" key="1">
    <source>
        <dbReference type="EMBL" id="CAG8785376.1"/>
    </source>
</evidence>
<dbReference type="OrthoDB" id="10404729at2759"/>
<dbReference type="Proteomes" id="UP000789405">
    <property type="component" value="Unassembled WGS sequence"/>
</dbReference>